<feature type="region of interest" description="Disordered" evidence="1">
    <location>
        <begin position="1"/>
        <end position="45"/>
    </location>
</feature>
<dbReference type="InterPro" id="IPR007110">
    <property type="entry name" value="Ig-like_dom"/>
</dbReference>
<dbReference type="Proteomes" id="UP001652621">
    <property type="component" value="Unplaced"/>
</dbReference>
<keyword evidence="3" id="KW-1185">Reference proteome</keyword>
<evidence type="ECO:0000256" key="1">
    <source>
        <dbReference type="SAM" id="MobiDB-lite"/>
    </source>
</evidence>
<dbReference type="SUPFAM" id="SSF48726">
    <property type="entry name" value="Immunoglobulin"/>
    <property type="match status" value="1"/>
</dbReference>
<dbReference type="Gene3D" id="2.60.40.10">
    <property type="entry name" value="Immunoglobulins"/>
    <property type="match status" value="2"/>
</dbReference>
<dbReference type="PANTHER" id="PTHR21261:SF15">
    <property type="entry name" value="BEATEN PATH IIIA, ISOFORM D-RELATED"/>
    <property type="match status" value="1"/>
</dbReference>
<feature type="compositionally biased region" description="Basic residues" evidence="1">
    <location>
        <begin position="1"/>
        <end position="11"/>
    </location>
</feature>
<sequence>MSFHNHHHHHQQQPQPQQHWHHHHSQNQSHSHSHHQHQSHHHHSHYHHQQQYFTLPLPSQQNFWYIIHLIIFLIDITSSLTMTEVKIPNHIMRFKSAILGCRYSLDGESLYSVKWYKDGHEFYRYVPRNKPPGQAFPLPGINVDLRNSSDTQVMLRRVTLQSTGVYKCEVSGEAPAFNTVSESETMTVVMTPIRGPRITGGQARYQIGDTVRVNCTSSASKPVCHLSWLINGEPASRSYLRTYNNKAIGNEGLEQATLGLEFKVRAYHFRNGDMKLKCVAKISSLYFQSREASVVSDHPHKAPALESRETVAAKSRAHGASSGGSIHHLNGMPVNYLLTLLCCLSFLTAVTATSTTTTSITRMTPAATKTTRVTAAVVTVTKSSSAATTSRRLTSKTATTNTSASETATTTPSTVTTTKTSTVPSTTTTPCCNSKSSRVAHNLISSHMVFR</sequence>
<name>A0ABM3V2B5_MUSDO</name>
<dbReference type="GeneID" id="101899257"/>
<feature type="region of interest" description="Disordered" evidence="1">
    <location>
        <begin position="384"/>
        <end position="434"/>
    </location>
</feature>
<evidence type="ECO:0000259" key="2">
    <source>
        <dbReference type="PROSITE" id="PS50835"/>
    </source>
</evidence>
<dbReference type="RefSeq" id="XP_058979927.1">
    <property type="nucleotide sequence ID" value="XM_059123944.1"/>
</dbReference>
<organism evidence="3 4">
    <name type="scientific">Musca domestica</name>
    <name type="common">House fly</name>
    <dbReference type="NCBI Taxonomy" id="7370"/>
    <lineage>
        <taxon>Eukaryota</taxon>
        <taxon>Metazoa</taxon>
        <taxon>Ecdysozoa</taxon>
        <taxon>Arthropoda</taxon>
        <taxon>Hexapoda</taxon>
        <taxon>Insecta</taxon>
        <taxon>Pterygota</taxon>
        <taxon>Neoptera</taxon>
        <taxon>Endopterygota</taxon>
        <taxon>Diptera</taxon>
        <taxon>Brachycera</taxon>
        <taxon>Muscomorpha</taxon>
        <taxon>Muscoidea</taxon>
        <taxon>Muscidae</taxon>
        <taxon>Musca</taxon>
    </lineage>
</organism>
<evidence type="ECO:0000313" key="3">
    <source>
        <dbReference type="Proteomes" id="UP001652621"/>
    </source>
</evidence>
<dbReference type="PANTHER" id="PTHR21261">
    <property type="entry name" value="BEAT PROTEIN"/>
    <property type="match status" value="1"/>
</dbReference>
<reference evidence="4" key="1">
    <citation type="submission" date="2025-08" db="UniProtKB">
        <authorList>
            <consortium name="RefSeq"/>
        </authorList>
    </citation>
    <scope>IDENTIFICATION</scope>
    <source>
        <strain evidence="4">Aabys</strain>
        <tissue evidence="4">Whole body</tissue>
    </source>
</reference>
<feature type="compositionally biased region" description="Basic residues" evidence="1">
    <location>
        <begin position="19"/>
        <end position="45"/>
    </location>
</feature>
<feature type="domain" description="Ig-like" evidence="2">
    <location>
        <begin position="196"/>
        <end position="295"/>
    </location>
</feature>
<gene>
    <name evidence="4" type="primary">LOC101899257</name>
</gene>
<dbReference type="InterPro" id="IPR036179">
    <property type="entry name" value="Ig-like_dom_sf"/>
</dbReference>
<accession>A0ABM3V2B5</accession>
<dbReference type="PROSITE" id="PS50835">
    <property type="entry name" value="IG_LIKE"/>
    <property type="match status" value="2"/>
</dbReference>
<feature type="region of interest" description="Disordered" evidence="1">
    <location>
        <begin position="298"/>
        <end position="325"/>
    </location>
</feature>
<feature type="domain" description="Ig-like" evidence="2">
    <location>
        <begin position="99"/>
        <end position="187"/>
    </location>
</feature>
<protein>
    <submittedName>
        <fullName evidence="4">Uncharacterized protein LOC101899257</fullName>
    </submittedName>
</protein>
<evidence type="ECO:0000313" key="4">
    <source>
        <dbReference type="RefSeq" id="XP_058979927.1"/>
    </source>
</evidence>
<dbReference type="InterPro" id="IPR013783">
    <property type="entry name" value="Ig-like_fold"/>
</dbReference>
<proteinExistence type="predicted"/>